<proteinExistence type="predicted"/>
<protein>
    <recommendedName>
        <fullName evidence="4">DUF2613 domain-containing protein</fullName>
    </recommendedName>
</protein>
<accession>A0A931GWP2</accession>
<sequence length="65" mass="6563">MTHRHASIQRRALGPVVASAVTGTVLGIVAVVGIAAFSGQNQVPEGNAVPADQAVLGGPEYGSRR</sequence>
<organism evidence="2 3">
    <name type="scientific">Corynebacterium aquatimens</name>
    <dbReference type="NCBI Taxonomy" id="1190508"/>
    <lineage>
        <taxon>Bacteria</taxon>
        <taxon>Bacillati</taxon>
        <taxon>Actinomycetota</taxon>
        <taxon>Actinomycetes</taxon>
        <taxon>Mycobacteriales</taxon>
        <taxon>Corynebacteriaceae</taxon>
        <taxon>Corynebacterium</taxon>
    </lineage>
</organism>
<reference evidence="2" key="1">
    <citation type="submission" date="2020-11" db="EMBL/GenBank/DDBJ databases">
        <title>Sequencing the genomes of 1000 actinobacteria strains.</title>
        <authorList>
            <person name="Klenk H.-P."/>
        </authorList>
    </citation>
    <scope>NUCLEOTIDE SEQUENCE</scope>
    <source>
        <strain evidence="2">DSM 45632</strain>
    </source>
</reference>
<dbReference type="EMBL" id="JADOUE010000001">
    <property type="protein sequence ID" value="MBG6122866.1"/>
    <property type="molecule type" value="Genomic_DNA"/>
</dbReference>
<name>A0A931GWP2_9CORY</name>
<comment type="caution">
    <text evidence="2">The sequence shown here is derived from an EMBL/GenBank/DDBJ whole genome shotgun (WGS) entry which is preliminary data.</text>
</comment>
<dbReference type="InterPro" id="IPR022566">
    <property type="entry name" value="DUF2613"/>
</dbReference>
<keyword evidence="3" id="KW-1185">Reference proteome</keyword>
<dbReference type="AlphaFoldDB" id="A0A931GWP2"/>
<keyword evidence="1" id="KW-0472">Membrane</keyword>
<keyword evidence="1" id="KW-0812">Transmembrane</keyword>
<dbReference type="Proteomes" id="UP000658613">
    <property type="component" value="Unassembled WGS sequence"/>
</dbReference>
<keyword evidence="1" id="KW-1133">Transmembrane helix</keyword>
<dbReference type="Pfam" id="PF11021">
    <property type="entry name" value="DUF2613"/>
    <property type="match status" value="1"/>
</dbReference>
<evidence type="ECO:0008006" key="4">
    <source>
        <dbReference type="Google" id="ProtNLM"/>
    </source>
</evidence>
<evidence type="ECO:0000313" key="3">
    <source>
        <dbReference type="Proteomes" id="UP000658613"/>
    </source>
</evidence>
<feature type="transmembrane region" description="Helical" evidence="1">
    <location>
        <begin position="12"/>
        <end position="37"/>
    </location>
</feature>
<evidence type="ECO:0000313" key="2">
    <source>
        <dbReference type="EMBL" id="MBG6122866.1"/>
    </source>
</evidence>
<dbReference type="RefSeq" id="WP_196825185.1">
    <property type="nucleotide sequence ID" value="NZ_CP046980.1"/>
</dbReference>
<evidence type="ECO:0000256" key="1">
    <source>
        <dbReference type="SAM" id="Phobius"/>
    </source>
</evidence>
<gene>
    <name evidence="2" type="ORF">IW254_001835</name>
</gene>